<comment type="similarity">
    <text evidence="5">Belongs to the KdsB family.</text>
</comment>
<gene>
    <name evidence="5" type="primary">kdsB</name>
    <name evidence="6" type="ORF">DKT75_12990</name>
</gene>
<dbReference type="EC" id="2.7.7.38" evidence="5"/>
<dbReference type="RefSeq" id="WP_109823866.1">
    <property type="nucleotide sequence ID" value="NZ_QGKL01000035.1"/>
</dbReference>
<evidence type="ECO:0000256" key="4">
    <source>
        <dbReference type="ARBA" id="ARBA00022985"/>
    </source>
</evidence>
<comment type="pathway">
    <text evidence="5">Nucleotide-sugar biosynthesis; CMP-3-deoxy-D-manno-octulosonate biosynthesis; CMP-3-deoxy-D-manno-octulosonate from 3-deoxy-D-manno-octulosonate and CTP: step 1/1.</text>
</comment>
<dbReference type="AlphaFoldDB" id="A0A317C9G8"/>
<sequence>MKTILVIPARYNSTRLPGKPLLPIAGKPMIQRVHECARLAGFDDIIIATDDERIREVCSTFSADVCMTSPHHETGSDRLAEVVSMRGFDDEDIIVNLQGDEPLTPAANLHQVAENLIAHPEAMIATLCTPIMTDEEYTDPNVVMVVKDHVGMAMYFSRAQIPYQRDQDFETSEFANRHIGIYAYRAKYLRDFVNMESCQLEQLEKLEQLRAMWYGTRIHVAEAQEVPGGGVDTAEDLAAVERVFLARQAGLQE</sequence>
<dbReference type="PANTHER" id="PTHR42866:SF2">
    <property type="entry name" value="3-DEOXY-MANNO-OCTULOSONATE CYTIDYLYLTRANSFERASE, MITOCHONDRIAL"/>
    <property type="match status" value="1"/>
</dbReference>
<dbReference type="GO" id="GO:0008690">
    <property type="term" value="F:3-deoxy-manno-octulosonate cytidylyltransferase activity"/>
    <property type="evidence" value="ECO:0007669"/>
    <property type="project" value="UniProtKB-UniRule"/>
</dbReference>
<evidence type="ECO:0000313" key="7">
    <source>
        <dbReference type="Proteomes" id="UP000245506"/>
    </source>
</evidence>
<dbReference type="UniPathway" id="UPA00358">
    <property type="reaction ID" value="UER00476"/>
</dbReference>
<dbReference type="NCBIfam" id="NF003952">
    <property type="entry name" value="PRK05450.1-5"/>
    <property type="match status" value="1"/>
</dbReference>
<organism evidence="6 7">
    <name type="scientific">Leucothrix arctica</name>
    <dbReference type="NCBI Taxonomy" id="1481894"/>
    <lineage>
        <taxon>Bacteria</taxon>
        <taxon>Pseudomonadati</taxon>
        <taxon>Pseudomonadota</taxon>
        <taxon>Gammaproteobacteria</taxon>
        <taxon>Thiotrichales</taxon>
        <taxon>Thiotrichaceae</taxon>
        <taxon>Leucothrix</taxon>
    </lineage>
</organism>
<dbReference type="GO" id="GO:0033468">
    <property type="term" value="P:CMP-keto-3-deoxy-D-manno-octulosonic acid biosynthetic process"/>
    <property type="evidence" value="ECO:0007669"/>
    <property type="project" value="UniProtKB-UniRule"/>
</dbReference>
<dbReference type="FunFam" id="3.90.550.10:FF:000011">
    <property type="entry name" value="3-deoxy-manno-octulosonate cytidylyltransferase"/>
    <property type="match status" value="1"/>
</dbReference>
<evidence type="ECO:0000313" key="6">
    <source>
        <dbReference type="EMBL" id="PWQ95254.1"/>
    </source>
</evidence>
<proteinExistence type="inferred from homology"/>
<dbReference type="NCBIfam" id="NF003950">
    <property type="entry name" value="PRK05450.1-3"/>
    <property type="match status" value="1"/>
</dbReference>
<dbReference type="PANTHER" id="PTHR42866">
    <property type="entry name" value="3-DEOXY-MANNO-OCTULOSONATE CYTIDYLYLTRANSFERASE"/>
    <property type="match status" value="1"/>
</dbReference>
<dbReference type="EMBL" id="QGKL01000035">
    <property type="protein sequence ID" value="PWQ95254.1"/>
    <property type="molecule type" value="Genomic_DNA"/>
</dbReference>
<comment type="subcellular location">
    <subcellularLocation>
        <location evidence="5">Cytoplasm</location>
    </subcellularLocation>
    <subcellularLocation>
        <location evidence="1">Membrane</location>
    </subcellularLocation>
</comment>
<keyword evidence="4 5" id="KW-0448">Lipopolysaccharide biosynthesis</keyword>
<keyword evidence="3 5" id="KW-0548">Nucleotidyltransferase</keyword>
<dbReference type="GO" id="GO:0009103">
    <property type="term" value="P:lipopolysaccharide biosynthetic process"/>
    <property type="evidence" value="ECO:0007669"/>
    <property type="project" value="UniProtKB-UniRule"/>
</dbReference>
<keyword evidence="2 5" id="KW-0808">Transferase</keyword>
<comment type="catalytic activity">
    <reaction evidence="5">
        <text>3-deoxy-alpha-D-manno-oct-2-ulosonate + CTP = CMP-3-deoxy-beta-D-manno-octulosonate + diphosphate</text>
        <dbReference type="Rhea" id="RHEA:23448"/>
        <dbReference type="ChEBI" id="CHEBI:33019"/>
        <dbReference type="ChEBI" id="CHEBI:37563"/>
        <dbReference type="ChEBI" id="CHEBI:85986"/>
        <dbReference type="ChEBI" id="CHEBI:85987"/>
        <dbReference type="EC" id="2.7.7.38"/>
    </reaction>
</comment>
<comment type="function">
    <text evidence="5">Activates KDO (a required 8-carbon sugar) for incorporation into bacterial lipopolysaccharide in Gram-negative bacteria.</text>
</comment>
<accession>A0A317C9G8</accession>
<dbReference type="GO" id="GO:0016020">
    <property type="term" value="C:membrane"/>
    <property type="evidence" value="ECO:0007669"/>
    <property type="project" value="UniProtKB-SubCell"/>
</dbReference>
<dbReference type="CDD" id="cd02517">
    <property type="entry name" value="CMP-KDO-Synthetase"/>
    <property type="match status" value="1"/>
</dbReference>
<dbReference type="NCBIfam" id="TIGR00466">
    <property type="entry name" value="kdsB"/>
    <property type="match status" value="1"/>
</dbReference>
<evidence type="ECO:0000256" key="1">
    <source>
        <dbReference type="ARBA" id="ARBA00004370"/>
    </source>
</evidence>
<dbReference type="Gene3D" id="3.90.550.10">
    <property type="entry name" value="Spore Coat Polysaccharide Biosynthesis Protein SpsA, Chain A"/>
    <property type="match status" value="1"/>
</dbReference>
<dbReference type="InterPro" id="IPR004528">
    <property type="entry name" value="KdsB"/>
</dbReference>
<dbReference type="NCBIfam" id="NF009905">
    <property type="entry name" value="PRK13368.1"/>
    <property type="match status" value="1"/>
</dbReference>
<evidence type="ECO:0000256" key="5">
    <source>
        <dbReference type="HAMAP-Rule" id="MF_00057"/>
    </source>
</evidence>
<dbReference type="InterPro" id="IPR003329">
    <property type="entry name" value="Cytidylyl_trans"/>
</dbReference>
<reference evidence="6 7" key="1">
    <citation type="submission" date="2018-05" db="EMBL/GenBank/DDBJ databases">
        <title>Leucothrix arctica sp. nov., isolated from Arctic seawater.</title>
        <authorList>
            <person name="Choi A."/>
            <person name="Baek K."/>
        </authorList>
    </citation>
    <scope>NUCLEOTIDE SEQUENCE [LARGE SCALE GENOMIC DNA]</scope>
    <source>
        <strain evidence="6 7">IMCC9719</strain>
    </source>
</reference>
<dbReference type="OrthoDB" id="9815559at2"/>
<dbReference type="Pfam" id="PF02348">
    <property type="entry name" value="CTP_transf_3"/>
    <property type="match status" value="1"/>
</dbReference>
<dbReference type="InterPro" id="IPR029044">
    <property type="entry name" value="Nucleotide-diphossugar_trans"/>
</dbReference>
<keyword evidence="5" id="KW-0963">Cytoplasm</keyword>
<name>A0A317C9G8_9GAMM</name>
<protein>
    <recommendedName>
        <fullName evidence="5">3-deoxy-manno-octulosonate cytidylyltransferase</fullName>
        <ecNumber evidence="5">2.7.7.38</ecNumber>
    </recommendedName>
    <alternativeName>
        <fullName evidence="5">CMP-2-keto-3-deoxyoctulosonic acid synthase</fullName>
        <shortName evidence="5">CKS</shortName>
        <shortName evidence="5">CMP-KDO synthase</shortName>
    </alternativeName>
</protein>
<dbReference type="HAMAP" id="MF_00057">
    <property type="entry name" value="KdsB"/>
    <property type="match status" value="1"/>
</dbReference>
<evidence type="ECO:0000256" key="3">
    <source>
        <dbReference type="ARBA" id="ARBA00022695"/>
    </source>
</evidence>
<evidence type="ECO:0000256" key="2">
    <source>
        <dbReference type="ARBA" id="ARBA00022679"/>
    </source>
</evidence>
<dbReference type="SUPFAM" id="SSF53448">
    <property type="entry name" value="Nucleotide-diphospho-sugar transferases"/>
    <property type="match status" value="1"/>
</dbReference>
<dbReference type="GO" id="GO:0005829">
    <property type="term" value="C:cytosol"/>
    <property type="evidence" value="ECO:0007669"/>
    <property type="project" value="TreeGrafter"/>
</dbReference>
<dbReference type="Proteomes" id="UP000245506">
    <property type="component" value="Unassembled WGS sequence"/>
</dbReference>
<keyword evidence="7" id="KW-1185">Reference proteome</keyword>
<comment type="caution">
    <text evidence="6">The sequence shown here is derived from an EMBL/GenBank/DDBJ whole genome shotgun (WGS) entry which is preliminary data.</text>
</comment>